<evidence type="ECO:0000313" key="4">
    <source>
        <dbReference type="EMBL" id="GAA1795237.1"/>
    </source>
</evidence>
<feature type="region of interest" description="Disordered" evidence="1">
    <location>
        <begin position="110"/>
        <end position="140"/>
    </location>
</feature>
<keyword evidence="2" id="KW-0812">Transmembrane</keyword>
<feature type="transmembrane region" description="Helical" evidence="2">
    <location>
        <begin position="238"/>
        <end position="259"/>
    </location>
</feature>
<keyword evidence="2" id="KW-1133">Transmembrane helix</keyword>
<feature type="transmembrane region" description="Helical" evidence="2">
    <location>
        <begin position="212"/>
        <end position="232"/>
    </location>
</feature>
<feature type="domain" description="Predicted membrane protein YciQ-like C-terminal" evidence="3">
    <location>
        <begin position="70"/>
        <end position="322"/>
    </location>
</feature>
<evidence type="ECO:0000256" key="2">
    <source>
        <dbReference type="SAM" id="Phobius"/>
    </source>
</evidence>
<dbReference type="RefSeq" id="WP_344084273.1">
    <property type="nucleotide sequence ID" value="NZ_BAAAPO010000032.1"/>
</dbReference>
<keyword evidence="5" id="KW-1185">Reference proteome</keyword>
<evidence type="ECO:0000256" key="1">
    <source>
        <dbReference type="SAM" id="MobiDB-lite"/>
    </source>
</evidence>
<organism evidence="4 5">
    <name type="scientific">Nostocoides veronense</name>
    <dbReference type="NCBI Taxonomy" id="330836"/>
    <lineage>
        <taxon>Bacteria</taxon>
        <taxon>Bacillati</taxon>
        <taxon>Actinomycetota</taxon>
        <taxon>Actinomycetes</taxon>
        <taxon>Micrococcales</taxon>
        <taxon>Intrasporangiaceae</taxon>
        <taxon>Nostocoides</taxon>
    </lineage>
</organism>
<dbReference type="EMBL" id="BAAAPO010000032">
    <property type="protein sequence ID" value="GAA1795237.1"/>
    <property type="molecule type" value="Genomic_DNA"/>
</dbReference>
<keyword evidence="2" id="KW-0472">Membrane</keyword>
<feature type="transmembrane region" description="Helical" evidence="2">
    <location>
        <begin position="6"/>
        <end position="27"/>
    </location>
</feature>
<dbReference type="InterPro" id="IPR048389">
    <property type="entry name" value="YciQ-like_C"/>
</dbReference>
<comment type="caution">
    <text evidence="4">The sequence shown here is derived from an EMBL/GenBank/DDBJ whole genome shotgun (WGS) entry which is preliminary data.</text>
</comment>
<gene>
    <name evidence="4" type="ORF">GCM10009811_19530</name>
</gene>
<protein>
    <recommendedName>
        <fullName evidence="3">Predicted membrane protein YciQ-like C-terminal domain-containing protein</fullName>
    </recommendedName>
</protein>
<reference evidence="5" key="1">
    <citation type="journal article" date="2019" name="Int. J. Syst. Evol. Microbiol.">
        <title>The Global Catalogue of Microorganisms (GCM) 10K type strain sequencing project: providing services to taxonomists for standard genome sequencing and annotation.</title>
        <authorList>
            <consortium name="The Broad Institute Genomics Platform"/>
            <consortium name="The Broad Institute Genome Sequencing Center for Infectious Disease"/>
            <person name="Wu L."/>
            <person name="Ma J."/>
        </authorList>
    </citation>
    <scope>NUCLEOTIDE SEQUENCE [LARGE SCALE GENOMIC DNA]</scope>
    <source>
        <strain evidence="5">JCM 15592</strain>
    </source>
</reference>
<accession>A0ABP4XYY3</accession>
<dbReference type="Pfam" id="PF20990">
    <property type="entry name" value="DUF2207_C"/>
    <property type="match status" value="1"/>
</dbReference>
<proteinExistence type="predicted"/>
<evidence type="ECO:0000313" key="5">
    <source>
        <dbReference type="Proteomes" id="UP001499938"/>
    </source>
</evidence>
<dbReference type="Proteomes" id="UP001499938">
    <property type="component" value="Unassembled WGS sequence"/>
</dbReference>
<sequence length="418" mass="44964">MQSGEMVRLVAGVVLPLLVAVPAVTWFRRRRRDEIFAGVTPGELPAYGQQVTRRRVGGDEWSGTVAVRFTPPDGLTPGLVGTVIDGRANVVDVSATLVDLAVRGYLHLHAEPADPDRPPPPPRGPNPKPARASTTDHDWRLTRLPTPEHDTLLPFERALLDAVFARSTEVTIADLKARGFDLTMREAQIGLYREVVDRGWYTKHPRDRNRRLGCLGWPLAIVAIVLALASLARTIDPVPAHTLQALGAGLFLSAILLIWGGRGRTPRTAEGTAVRIQALGFQEYLTKAEANQIRFEEASDLFSRYLPYAMVFGVADRWAATFAQVARQAQLQGLGSAWFDLTWIDGLTVLDGLSDLGEVAFGMADVLGDLPGLDLPDLDIADGLGSIASGATDFADSASGLLDFGDGCGGCDGCDLGL</sequence>
<evidence type="ECO:0000259" key="3">
    <source>
        <dbReference type="Pfam" id="PF20990"/>
    </source>
</evidence>
<feature type="compositionally biased region" description="Pro residues" evidence="1">
    <location>
        <begin position="118"/>
        <end position="128"/>
    </location>
</feature>
<name>A0ABP4XYY3_9MICO</name>